<evidence type="ECO:0000256" key="2">
    <source>
        <dbReference type="ARBA" id="ARBA00010072"/>
    </source>
</evidence>
<keyword evidence="6 9" id="KW-0812">Transmembrane</keyword>
<keyword evidence="7 9" id="KW-1133">Transmembrane helix</keyword>
<evidence type="ECO:0000256" key="4">
    <source>
        <dbReference type="ARBA" id="ARBA00022475"/>
    </source>
</evidence>
<dbReference type="Pfam" id="PF00528">
    <property type="entry name" value="BPD_transp_1"/>
    <property type="match status" value="1"/>
</dbReference>
<keyword evidence="5" id="KW-0997">Cell inner membrane</keyword>
<name>A0AA41RBM9_9BACT</name>
<dbReference type="PANTHER" id="PTHR30614">
    <property type="entry name" value="MEMBRANE COMPONENT OF AMINO ACID ABC TRANSPORTER"/>
    <property type="match status" value="1"/>
</dbReference>
<reference evidence="11" key="1">
    <citation type="submission" date="2022-04" db="EMBL/GenBank/DDBJ databases">
        <title>Desulfatitalea alkaliphila sp. nov., a novel anaerobic sulfate-reducing bacterium isolated from terrestrial mud volcano, Taman Peninsula, Russia.</title>
        <authorList>
            <person name="Khomyakova M.A."/>
            <person name="Merkel A.Y."/>
            <person name="Slobodkin A.I."/>
        </authorList>
    </citation>
    <scope>NUCLEOTIDE SEQUENCE</scope>
    <source>
        <strain evidence="11">M08but</strain>
    </source>
</reference>
<accession>A0AA41RBM9</accession>
<dbReference type="RefSeq" id="WP_246912415.1">
    <property type="nucleotide sequence ID" value="NZ_JALJRB010000021.1"/>
</dbReference>
<keyword evidence="3 9" id="KW-0813">Transport</keyword>
<dbReference type="GO" id="GO:0006865">
    <property type="term" value="P:amino acid transport"/>
    <property type="evidence" value="ECO:0007669"/>
    <property type="project" value="TreeGrafter"/>
</dbReference>
<evidence type="ECO:0000256" key="5">
    <source>
        <dbReference type="ARBA" id="ARBA00022519"/>
    </source>
</evidence>
<protein>
    <submittedName>
        <fullName evidence="11">ABC transporter permease</fullName>
    </submittedName>
</protein>
<evidence type="ECO:0000313" key="11">
    <source>
        <dbReference type="EMBL" id="MCJ8502163.1"/>
    </source>
</evidence>
<evidence type="ECO:0000256" key="8">
    <source>
        <dbReference type="ARBA" id="ARBA00023136"/>
    </source>
</evidence>
<evidence type="ECO:0000256" key="7">
    <source>
        <dbReference type="ARBA" id="ARBA00022989"/>
    </source>
</evidence>
<evidence type="ECO:0000256" key="3">
    <source>
        <dbReference type="ARBA" id="ARBA00022448"/>
    </source>
</evidence>
<keyword evidence="4" id="KW-1003">Cell membrane</keyword>
<dbReference type="EMBL" id="JALJRB010000021">
    <property type="protein sequence ID" value="MCJ8502163.1"/>
    <property type="molecule type" value="Genomic_DNA"/>
</dbReference>
<evidence type="ECO:0000256" key="9">
    <source>
        <dbReference type="RuleBase" id="RU363032"/>
    </source>
</evidence>
<dbReference type="InterPro" id="IPR000515">
    <property type="entry name" value="MetI-like"/>
</dbReference>
<gene>
    <name evidence="11" type="ORF">MRX98_16380</name>
</gene>
<comment type="caution">
    <text evidence="11">The sequence shown here is derived from an EMBL/GenBank/DDBJ whole genome shotgun (WGS) entry which is preliminary data.</text>
</comment>
<dbReference type="AlphaFoldDB" id="A0AA41RBM9"/>
<sequence length="229" mass="25711">MEILIESLPRFIGATWLTLQITALSVFIGFCMALPLSVLRVSRSPLLSWPVYAFTFYFRGTPLLVQIFLIYYGSGQFVAQLEAVGLWYFFQNPWFCAVLALTLNTAAYSTEIFRGGIQGVPFGEIEAARACGMSGALLYRRIILPRALRVVWPAYTNEVIFLLQASSLVSIITVMDITGVAGEIATRSFAFYEVYLFAAALYIVIVYGVLWVFRRIESRLNTHLQAEAL</sequence>
<dbReference type="NCBIfam" id="TIGR01726">
    <property type="entry name" value="HEQRo_perm_3TM"/>
    <property type="match status" value="1"/>
</dbReference>
<keyword evidence="8 9" id="KW-0472">Membrane</keyword>
<dbReference type="GO" id="GO:0043190">
    <property type="term" value="C:ATP-binding cassette (ABC) transporter complex"/>
    <property type="evidence" value="ECO:0007669"/>
    <property type="project" value="InterPro"/>
</dbReference>
<comment type="subcellular location">
    <subcellularLocation>
        <location evidence="1">Cell inner membrane</location>
        <topology evidence="1">Multi-pass membrane protein</topology>
    </subcellularLocation>
    <subcellularLocation>
        <location evidence="9">Cell membrane</location>
        <topology evidence="9">Multi-pass membrane protein</topology>
    </subcellularLocation>
</comment>
<feature type="transmembrane region" description="Helical" evidence="9">
    <location>
        <begin position="86"/>
        <end position="108"/>
    </location>
</feature>
<dbReference type="CDD" id="cd06261">
    <property type="entry name" value="TM_PBP2"/>
    <property type="match status" value="1"/>
</dbReference>
<feature type="transmembrane region" description="Helical" evidence="9">
    <location>
        <begin position="16"/>
        <end position="39"/>
    </location>
</feature>
<feature type="transmembrane region" description="Helical" evidence="9">
    <location>
        <begin position="51"/>
        <end position="74"/>
    </location>
</feature>
<dbReference type="PANTHER" id="PTHR30614:SF10">
    <property type="entry name" value="ARGININE ABC TRANSPORTER PERMEASE PROTEIN ARTM"/>
    <property type="match status" value="1"/>
</dbReference>
<feature type="domain" description="ABC transmembrane type-1" evidence="10">
    <location>
        <begin position="15"/>
        <end position="214"/>
    </location>
</feature>
<evidence type="ECO:0000256" key="1">
    <source>
        <dbReference type="ARBA" id="ARBA00004429"/>
    </source>
</evidence>
<feature type="transmembrane region" description="Helical" evidence="9">
    <location>
        <begin position="194"/>
        <end position="213"/>
    </location>
</feature>
<evidence type="ECO:0000313" key="12">
    <source>
        <dbReference type="Proteomes" id="UP001165427"/>
    </source>
</evidence>
<evidence type="ECO:0000259" key="10">
    <source>
        <dbReference type="PROSITE" id="PS50928"/>
    </source>
</evidence>
<evidence type="ECO:0000256" key="6">
    <source>
        <dbReference type="ARBA" id="ARBA00022692"/>
    </source>
</evidence>
<proteinExistence type="inferred from homology"/>
<keyword evidence="12" id="KW-1185">Reference proteome</keyword>
<dbReference type="Proteomes" id="UP001165427">
    <property type="component" value="Unassembled WGS sequence"/>
</dbReference>
<dbReference type="InterPro" id="IPR010065">
    <property type="entry name" value="AA_ABC_transptr_permease_3TM"/>
</dbReference>
<comment type="similarity">
    <text evidence="2">Belongs to the binding-protein-dependent transport system permease family. HisMQ subfamily.</text>
</comment>
<dbReference type="Gene3D" id="1.10.3720.10">
    <property type="entry name" value="MetI-like"/>
    <property type="match status" value="1"/>
</dbReference>
<organism evidence="11 12">
    <name type="scientific">Desulfatitalea alkaliphila</name>
    <dbReference type="NCBI Taxonomy" id="2929485"/>
    <lineage>
        <taxon>Bacteria</taxon>
        <taxon>Pseudomonadati</taxon>
        <taxon>Thermodesulfobacteriota</taxon>
        <taxon>Desulfobacteria</taxon>
        <taxon>Desulfobacterales</taxon>
        <taxon>Desulfosarcinaceae</taxon>
        <taxon>Desulfatitalea</taxon>
    </lineage>
</organism>
<dbReference type="GO" id="GO:0022857">
    <property type="term" value="F:transmembrane transporter activity"/>
    <property type="evidence" value="ECO:0007669"/>
    <property type="project" value="InterPro"/>
</dbReference>
<feature type="transmembrane region" description="Helical" evidence="9">
    <location>
        <begin position="159"/>
        <end position="182"/>
    </location>
</feature>
<dbReference type="InterPro" id="IPR043429">
    <property type="entry name" value="ArtM/GltK/GlnP/TcyL/YhdX-like"/>
</dbReference>
<dbReference type="SUPFAM" id="SSF161098">
    <property type="entry name" value="MetI-like"/>
    <property type="match status" value="1"/>
</dbReference>
<dbReference type="PROSITE" id="PS50928">
    <property type="entry name" value="ABC_TM1"/>
    <property type="match status" value="1"/>
</dbReference>
<dbReference type="InterPro" id="IPR035906">
    <property type="entry name" value="MetI-like_sf"/>
</dbReference>